<dbReference type="InterPro" id="IPR036388">
    <property type="entry name" value="WH-like_DNA-bd_sf"/>
</dbReference>
<reference evidence="1 2" key="1">
    <citation type="submission" date="2017-03" db="EMBL/GenBank/DDBJ databases">
        <title>New species Polynucleobacter sp. MWH-EgelM1-30-B4.</title>
        <authorList>
            <person name="Hahn M.W."/>
        </authorList>
    </citation>
    <scope>NUCLEOTIDE SEQUENCE [LARGE SCALE GENOMIC DNA]</scope>
    <source>
        <strain evidence="1 2">MWH-EgelM1-30-B4</strain>
    </source>
</reference>
<dbReference type="InterPro" id="IPR000944">
    <property type="entry name" value="Tscrpt_reg_Rrf2"/>
</dbReference>
<dbReference type="SUPFAM" id="SSF46785">
    <property type="entry name" value="Winged helix' DNA-binding domain"/>
    <property type="match status" value="1"/>
</dbReference>
<dbReference type="PROSITE" id="PS51197">
    <property type="entry name" value="HTH_RRF2_2"/>
    <property type="match status" value="1"/>
</dbReference>
<accession>A0A210RW07</accession>
<dbReference type="GO" id="GO:0003700">
    <property type="term" value="F:DNA-binding transcription factor activity"/>
    <property type="evidence" value="ECO:0007669"/>
    <property type="project" value="TreeGrafter"/>
</dbReference>
<organism evidence="1 2">
    <name type="scientific">Polynucleobacter hirudinilacicola</name>
    <dbReference type="NCBI Taxonomy" id="1743166"/>
    <lineage>
        <taxon>Bacteria</taxon>
        <taxon>Pseudomonadati</taxon>
        <taxon>Pseudomonadota</taxon>
        <taxon>Betaproteobacteria</taxon>
        <taxon>Burkholderiales</taxon>
        <taxon>Burkholderiaceae</taxon>
        <taxon>Polynucleobacter</taxon>
    </lineage>
</organism>
<comment type="caution">
    <text evidence="1">The sequence shown here is derived from an EMBL/GenBank/DDBJ whole genome shotgun (WGS) entry which is preliminary data.</text>
</comment>
<dbReference type="PANTHER" id="PTHR33221">
    <property type="entry name" value="WINGED HELIX-TURN-HELIX TRANSCRIPTIONAL REGULATOR, RRF2 FAMILY"/>
    <property type="match status" value="1"/>
</dbReference>
<dbReference type="OrthoDB" id="9795923at2"/>
<name>A0A210RW07_9BURK</name>
<dbReference type="Proteomes" id="UP000196880">
    <property type="component" value="Unassembled WGS sequence"/>
</dbReference>
<dbReference type="InterPro" id="IPR030489">
    <property type="entry name" value="TR_Rrf2-type_CS"/>
</dbReference>
<dbReference type="PANTHER" id="PTHR33221:SF15">
    <property type="entry name" value="HTH-TYPE TRANSCRIPTIONAL REGULATOR YWGB-RELATED"/>
    <property type="match status" value="1"/>
</dbReference>
<sequence length="189" mass="21160">MEVTKAVKTALNALVDIASHSSNGQFVPVPEIAKRQHLSVSRIELLLRPLRESGIVIAVKGRTGGYQLSKDPRIITIKDIVLAMNLIKKRKVELSDIAKDLYQSLEAYMLGCMENVSLASTIKDYVPSFSEAKKAPERKPYVPLDPKKEKKQRGEIQYVVKAEFKKVVDVPRGPNSVFDFANYLDRSTS</sequence>
<dbReference type="Pfam" id="PF02082">
    <property type="entry name" value="Rrf2"/>
    <property type="match status" value="1"/>
</dbReference>
<dbReference type="GO" id="GO:0005829">
    <property type="term" value="C:cytosol"/>
    <property type="evidence" value="ECO:0007669"/>
    <property type="project" value="TreeGrafter"/>
</dbReference>
<proteinExistence type="predicted"/>
<dbReference type="InterPro" id="IPR036390">
    <property type="entry name" value="WH_DNA-bd_sf"/>
</dbReference>
<dbReference type="AlphaFoldDB" id="A0A210RW07"/>
<dbReference type="PROSITE" id="PS01332">
    <property type="entry name" value="HTH_RRF2_1"/>
    <property type="match status" value="1"/>
</dbReference>
<dbReference type="EMBL" id="NAIA01000003">
    <property type="protein sequence ID" value="OWF65189.1"/>
    <property type="molecule type" value="Genomic_DNA"/>
</dbReference>
<protein>
    <submittedName>
        <fullName evidence="1">BadM/Rrf2 family transcriptional regulator</fullName>
    </submittedName>
</protein>
<keyword evidence="2" id="KW-1185">Reference proteome</keyword>
<evidence type="ECO:0000313" key="2">
    <source>
        <dbReference type="Proteomes" id="UP000196880"/>
    </source>
</evidence>
<dbReference type="Gene3D" id="1.10.10.10">
    <property type="entry name" value="Winged helix-like DNA-binding domain superfamily/Winged helix DNA-binding domain"/>
    <property type="match status" value="1"/>
</dbReference>
<dbReference type="RefSeq" id="WP_087909386.1">
    <property type="nucleotide sequence ID" value="NZ_NAIA01000003.1"/>
</dbReference>
<evidence type="ECO:0000313" key="1">
    <source>
        <dbReference type="EMBL" id="OWF65189.1"/>
    </source>
</evidence>
<gene>
    <name evidence="1" type="ORF">B6A14_05085</name>
</gene>